<name>A0A7J9ECI6_9ROSI</name>
<feature type="region of interest" description="Disordered" evidence="1">
    <location>
        <begin position="1"/>
        <end position="21"/>
    </location>
</feature>
<gene>
    <name evidence="2" type="ORF">Gotri_019339</name>
</gene>
<protein>
    <submittedName>
        <fullName evidence="2">Uncharacterized protein</fullName>
    </submittedName>
</protein>
<sequence length="21" mass="2563">MEKTRKMYQESMKFVQENPSA</sequence>
<dbReference type="AlphaFoldDB" id="A0A7J9ECI6"/>
<reference evidence="2 3" key="1">
    <citation type="journal article" date="2019" name="Genome Biol. Evol.">
        <title>Insights into the evolution of the New World diploid cottons (Gossypium, subgenus Houzingenia) based on genome sequencing.</title>
        <authorList>
            <person name="Grover C.E."/>
            <person name="Arick M.A. 2nd"/>
            <person name="Thrash A."/>
            <person name="Conover J.L."/>
            <person name="Sanders W.S."/>
            <person name="Peterson D.G."/>
            <person name="Frelichowski J.E."/>
            <person name="Scheffler J.A."/>
            <person name="Scheffler B.E."/>
            <person name="Wendel J.F."/>
        </authorList>
    </citation>
    <scope>NUCLEOTIDE SEQUENCE [LARGE SCALE GENOMIC DNA]</scope>
    <source>
        <strain evidence="2">8</strain>
        <tissue evidence="2">Leaf</tissue>
    </source>
</reference>
<proteinExistence type="predicted"/>
<keyword evidence="3" id="KW-1185">Reference proteome</keyword>
<evidence type="ECO:0000313" key="2">
    <source>
        <dbReference type="EMBL" id="MBA0770740.1"/>
    </source>
</evidence>
<comment type="caution">
    <text evidence="2">The sequence shown here is derived from an EMBL/GenBank/DDBJ whole genome shotgun (WGS) entry which is preliminary data.</text>
</comment>
<evidence type="ECO:0000313" key="3">
    <source>
        <dbReference type="Proteomes" id="UP000593568"/>
    </source>
</evidence>
<dbReference type="Proteomes" id="UP000593568">
    <property type="component" value="Unassembled WGS sequence"/>
</dbReference>
<organism evidence="2 3">
    <name type="scientific">Gossypium trilobum</name>
    <dbReference type="NCBI Taxonomy" id="34281"/>
    <lineage>
        <taxon>Eukaryota</taxon>
        <taxon>Viridiplantae</taxon>
        <taxon>Streptophyta</taxon>
        <taxon>Embryophyta</taxon>
        <taxon>Tracheophyta</taxon>
        <taxon>Spermatophyta</taxon>
        <taxon>Magnoliopsida</taxon>
        <taxon>eudicotyledons</taxon>
        <taxon>Gunneridae</taxon>
        <taxon>Pentapetalae</taxon>
        <taxon>rosids</taxon>
        <taxon>malvids</taxon>
        <taxon>Malvales</taxon>
        <taxon>Malvaceae</taxon>
        <taxon>Malvoideae</taxon>
        <taxon>Gossypium</taxon>
    </lineage>
</organism>
<accession>A0A7J9ECI6</accession>
<dbReference type="EMBL" id="JABEZW010000007">
    <property type="protein sequence ID" value="MBA0770740.1"/>
    <property type="molecule type" value="Genomic_DNA"/>
</dbReference>
<evidence type="ECO:0000256" key="1">
    <source>
        <dbReference type="SAM" id="MobiDB-lite"/>
    </source>
</evidence>